<gene>
    <name evidence="1" type="ORF">Tco_0747948</name>
</gene>
<evidence type="ECO:0000313" key="1">
    <source>
        <dbReference type="EMBL" id="GJS81407.1"/>
    </source>
</evidence>
<comment type="caution">
    <text evidence="1">The sequence shown here is derived from an EMBL/GenBank/DDBJ whole genome shotgun (WGS) entry which is preliminary data.</text>
</comment>
<sequence length="170" mass="19953">MTTLAEHMIVAGADNRPPMLKMSMYESWQSYMLVYIQGKEHGRMIHHSVLKGPLIWPTVEENGVTREKNYEELSEKEKIQANCDLKATNIILQGLPPDVYSLVNHHKVAKEIWDKVRLLMKGTKLSQQERECKLYNEFDRFISIKGETLYEYYLRFAQLINDMIIIKMAM</sequence>
<evidence type="ECO:0008006" key="3">
    <source>
        <dbReference type="Google" id="ProtNLM"/>
    </source>
</evidence>
<proteinExistence type="predicted"/>
<reference evidence="1" key="2">
    <citation type="submission" date="2022-01" db="EMBL/GenBank/DDBJ databases">
        <authorList>
            <person name="Yamashiro T."/>
            <person name="Shiraishi A."/>
            <person name="Satake H."/>
            <person name="Nakayama K."/>
        </authorList>
    </citation>
    <scope>NUCLEOTIDE SEQUENCE</scope>
</reference>
<accession>A0ABQ4YV12</accession>
<protein>
    <recommendedName>
        <fullName evidence="3">Integrase, catalytic region, zinc finger, CCHC-type, peptidase aspartic, catalytic</fullName>
    </recommendedName>
</protein>
<dbReference type="Pfam" id="PF14223">
    <property type="entry name" value="Retrotran_gag_2"/>
    <property type="match status" value="1"/>
</dbReference>
<organism evidence="1 2">
    <name type="scientific">Tanacetum coccineum</name>
    <dbReference type="NCBI Taxonomy" id="301880"/>
    <lineage>
        <taxon>Eukaryota</taxon>
        <taxon>Viridiplantae</taxon>
        <taxon>Streptophyta</taxon>
        <taxon>Embryophyta</taxon>
        <taxon>Tracheophyta</taxon>
        <taxon>Spermatophyta</taxon>
        <taxon>Magnoliopsida</taxon>
        <taxon>eudicotyledons</taxon>
        <taxon>Gunneridae</taxon>
        <taxon>Pentapetalae</taxon>
        <taxon>asterids</taxon>
        <taxon>campanulids</taxon>
        <taxon>Asterales</taxon>
        <taxon>Asteraceae</taxon>
        <taxon>Asteroideae</taxon>
        <taxon>Anthemideae</taxon>
        <taxon>Anthemidinae</taxon>
        <taxon>Tanacetum</taxon>
    </lineage>
</organism>
<evidence type="ECO:0000313" key="2">
    <source>
        <dbReference type="Proteomes" id="UP001151760"/>
    </source>
</evidence>
<dbReference type="EMBL" id="BQNB010010745">
    <property type="protein sequence ID" value="GJS81407.1"/>
    <property type="molecule type" value="Genomic_DNA"/>
</dbReference>
<name>A0ABQ4YV12_9ASTR</name>
<reference evidence="1" key="1">
    <citation type="journal article" date="2022" name="Int. J. Mol. Sci.">
        <title>Draft Genome of Tanacetum Coccineum: Genomic Comparison of Closely Related Tanacetum-Family Plants.</title>
        <authorList>
            <person name="Yamashiro T."/>
            <person name="Shiraishi A."/>
            <person name="Nakayama K."/>
            <person name="Satake H."/>
        </authorList>
    </citation>
    <scope>NUCLEOTIDE SEQUENCE</scope>
</reference>
<dbReference type="Proteomes" id="UP001151760">
    <property type="component" value="Unassembled WGS sequence"/>
</dbReference>
<keyword evidence="2" id="KW-1185">Reference proteome</keyword>